<dbReference type="SMART" id="SM00895">
    <property type="entry name" value="FCD"/>
    <property type="match status" value="1"/>
</dbReference>
<dbReference type="InterPro" id="IPR000524">
    <property type="entry name" value="Tscrpt_reg_HTH_GntR"/>
</dbReference>
<evidence type="ECO:0000313" key="5">
    <source>
        <dbReference type="EMBL" id="SHO55550.1"/>
    </source>
</evidence>
<evidence type="ECO:0000256" key="3">
    <source>
        <dbReference type="ARBA" id="ARBA00023163"/>
    </source>
</evidence>
<dbReference type="CDD" id="cd07377">
    <property type="entry name" value="WHTH_GntR"/>
    <property type="match status" value="1"/>
</dbReference>
<reference evidence="6" key="1">
    <citation type="submission" date="2016-12" db="EMBL/GenBank/DDBJ databases">
        <authorList>
            <person name="Rodrigo-Torres L."/>
            <person name="Arahal R.D."/>
            <person name="Lucena T."/>
        </authorList>
    </citation>
    <scope>NUCLEOTIDE SEQUENCE [LARGE SCALE GENOMIC DNA]</scope>
</reference>
<evidence type="ECO:0000256" key="2">
    <source>
        <dbReference type="ARBA" id="ARBA00023125"/>
    </source>
</evidence>
<dbReference type="RefSeq" id="WP_073580667.1">
    <property type="nucleotide sequence ID" value="NZ_AP024897.1"/>
</dbReference>
<dbReference type="InterPro" id="IPR011711">
    <property type="entry name" value="GntR_C"/>
</dbReference>
<dbReference type="PROSITE" id="PS50949">
    <property type="entry name" value="HTH_GNTR"/>
    <property type="match status" value="1"/>
</dbReference>
<dbReference type="InterPro" id="IPR008920">
    <property type="entry name" value="TF_FadR/GntR_C"/>
</dbReference>
<accession>A0A1M7YSF9</accession>
<name>A0A1M7YSF9_9VIBR</name>
<keyword evidence="1" id="KW-0805">Transcription regulation</keyword>
<keyword evidence="3" id="KW-0804">Transcription</keyword>
<dbReference type="SUPFAM" id="SSF46785">
    <property type="entry name" value="Winged helix' DNA-binding domain"/>
    <property type="match status" value="1"/>
</dbReference>
<feature type="domain" description="HTH gntR-type" evidence="4">
    <location>
        <begin position="10"/>
        <end position="77"/>
    </location>
</feature>
<dbReference type="Gene3D" id="1.10.10.10">
    <property type="entry name" value="Winged helix-like DNA-binding domain superfamily/Winged helix DNA-binding domain"/>
    <property type="match status" value="1"/>
</dbReference>
<dbReference type="AlphaFoldDB" id="A0A1M7YSF9"/>
<dbReference type="SMART" id="SM00345">
    <property type="entry name" value="HTH_GNTR"/>
    <property type="match status" value="1"/>
</dbReference>
<dbReference type="OrthoDB" id="9799812at2"/>
<keyword evidence="2" id="KW-0238">DNA-binding</keyword>
<organism evidence="5 6">
    <name type="scientific">Vibrio quintilis</name>
    <dbReference type="NCBI Taxonomy" id="1117707"/>
    <lineage>
        <taxon>Bacteria</taxon>
        <taxon>Pseudomonadati</taxon>
        <taxon>Pseudomonadota</taxon>
        <taxon>Gammaproteobacteria</taxon>
        <taxon>Vibrionales</taxon>
        <taxon>Vibrionaceae</taxon>
        <taxon>Vibrio</taxon>
    </lineage>
</organism>
<dbReference type="SUPFAM" id="SSF48008">
    <property type="entry name" value="GntR ligand-binding domain-like"/>
    <property type="match status" value="1"/>
</dbReference>
<dbReference type="GO" id="GO:0003677">
    <property type="term" value="F:DNA binding"/>
    <property type="evidence" value="ECO:0007669"/>
    <property type="project" value="UniProtKB-KW"/>
</dbReference>
<keyword evidence="6" id="KW-1185">Reference proteome</keyword>
<dbReference type="PANTHER" id="PTHR43537:SF45">
    <property type="entry name" value="GNTR FAMILY REGULATORY PROTEIN"/>
    <property type="match status" value="1"/>
</dbReference>
<proteinExistence type="predicted"/>
<dbReference type="GO" id="GO:0003700">
    <property type="term" value="F:DNA-binding transcription factor activity"/>
    <property type="evidence" value="ECO:0007669"/>
    <property type="project" value="InterPro"/>
</dbReference>
<dbReference type="STRING" id="1117707.VQ7734_01286"/>
<dbReference type="PANTHER" id="PTHR43537">
    <property type="entry name" value="TRANSCRIPTIONAL REGULATOR, GNTR FAMILY"/>
    <property type="match status" value="1"/>
</dbReference>
<dbReference type="Proteomes" id="UP000184600">
    <property type="component" value="Unassembled WGS sequence"/>
</dbReference>
<gene>
    <name evidence="5" type="primary">ydfH</name>
    <name evidence="5" type="ORF">VQ7734_01286</name>
</gene>
<dbReference type="Gene3D" id="1.20.120.530">
    <property type="entry name" value="GntR ligand-binding domain-like"/>
    <property type="match status" value="1"/>
</dbReference>
<dbReference type="InterPro" id="IPR036388">
    <property type="entry name" value="WH-like_DNA-bd_sf"/>
</dbReference>
<sequence length="221" mass="25280">MMNFKPINLLPARERVAAELRKAILSSQYQEGDVLTLDQVSKLLGVSVTPVREAFQLLHNDGLIKLRPNKGAIVLGVNEQYIKEHFELRLILESEMIKKLCGNPDADISEICNIYEKSKEEVEQNIFDNYSNLNQAFHMAIWQAADNSRIFSILSSLWNGLSMGNNTTEKDYAMKSLNEHKDIINALKARDSEQAYQLMREHIIRSEEDMLTNIPGRAEEK</sequence>
<dbReference type="Pfam" id="PF00392">
    <property type="entry name" value="GntR"/>
    <property type="match status" value="1"/>
</dbReference>
<dbReference type="EMBL" id="FRFG01000015">
    <property type="protein sequence ID" value="SHO55550.1"/>
    <property type="molecule type" value="Genomic_DNA"/>
</dbReference>
<protein>
    <submittedName>
        <fullName evidence="5">Putative HTH-type transcriptional regulator YdfH</fullName>
    </submittedName>
</protein>
<evidence type="ECO:0000256" key="1">
    <source>
        <dbReference type="ARBA" id="ARBA00023015"/>
    </source>
</evidence>
<dbReference type="InterPro" id="IPR036390">
    <property type="entry name" value="WH_DNA-bd_sf"/>
</dbReference>
<evidence type="ECO:0000313" key="6">
    <source>
        <dbReference type="Proteomes" id="UP000184600"/>
    </source>
</evidence>
<dbReference type="Pfam" id="PF07729">
    <property type="entry name" value="FCD"/>
    <property type="match status" value="1"/>
</dbReference>
<evidence type="ECO:0000259" key="4">
    <source>
        <dbReference type="PROSITE" id="PS50949"/>
    </source>
</evidence>